<gene>
    <name evidence="1" type="ordered locus">VIT_14s0066g01350</name>
</gene>
<proteinExistence type="predicted"/>
<accession>F6HUZ9</accession>
<name>F6HUZ9_VITVI</name>
<evidence type="ECO:0000313" key="2">
    <source>
        <dbReference type="Proteomes" id="UP000009183"/>
    </source>
</evidence>
<dbReference type="EMBL" id="FN596252">
    <property type="protein sequence ID" value="CCB58517.1"/>
    <property type="molecule type" value="Genomic_DNA"/>
</dbReference>
<organism evidence="1 2">
    <name type="scientific">Vitis vinifera</name>
    <name type="common">Grape</name>
    <dbReference type="NCBI Taxonomy" id="29760"/>
    <lineage>
        <taxon>Eukaryota</taxon>
        <taxon>Viridiplantae</taxon>
        <taxon>Streptophyta</taxon>
        <taxon>Embryophyta</taxon>
        <taxon>Tracheophyta</taxon>
        <taxon>Spermatophyta</taxon>
        <taxon>Magnoliopsida</taxon>
        <taxon>eudicotyledons</taxon>
        <taxon>Gunneridae</taxon>
        <taxon>Pentapetalae</taxon>
        <taxon>rosids</taxon>
        <taxon>Vitales</taxon>
        <taxon>Vitaceae</taxon>
        <taxon>Viteae</taxon>
        <taxon>Vitis</taxon>
    </lineage>
</organism>
<reference evidence="2" key="1">
    <citation type="journal article" date="2007" name="Nature">
        <title>The grapevine genome sequence suggests ancestral hexaploidization in major angiosperm phyla.</title>
        <authorList>
            <consortium name="The French-Italian Public Consortium for Grapevine Genome Characterization."/>
            <person name="Jaillon O."/>
            <person name="Aury J.-M."/>
            <person name="Noel B."/>
            <person name="Policriti A."/>
            <person name="Clepet C."/>
            <person name="Casagrande A."/>
            <person name="Choisne N."/>
            <person name="Aubourg S."/>
            <person name="Vitulo N."/>
            <person name="Jubin C."/>
            <person name="Vezzi A."/>
            <person name="Legeai F."/>
            <person name="Hugueney P."/>
            <person name="Dasilva C."/>
            <person name="Horner D."/>
            <person name="Mica E."/>
            <person name="Jublot D."/>
            <person name="Poulain J."/>
            <person name="Bruyere C."/>
            <person name="Billault A."/>
            <person name="Segurens B."/>
            <person name="Gouyvenoux M."/>
            <person name="Ugarte E."/>
            <person name="Cattonaro F."/>
            <person name="Anthouard V."/>
            <person name="Vico V."/>
            <person name="Del Fabbro C."/>
            <person name="Alaux M."/>
            <person name="Di Gaspero G."/>
            <person name="Dumas V."/>
            <person name="Felice N."/>
            <person name="Paillard S."/>
            <person name="Juman I."/>
            <person name="Moroldo M."/>
            <person name="Scalabrin S."/>
            <person name="Canaguier A."/>
            <person name="Le Clainche I."/>
            <person name="Malacrida G."/>
            <person name="Durand E."/>
            <person name="Pesole G."/>
            <person name="Laucou V."/>
            <person name="Chatelet P."/>
            <person name="Merdinoglu D."/>
            <person name="Delledonne M."/>
            <person name="Pezzotti M."/>
            <person name="Lecharny A."/>
            <person name="Scarpelli C."/>
            <person name="Artiguenave F."/>
            <person name="Pe M.E."/>
            <person name="Valle G."/>
            <person name="Morgante M."/>
            <person name="Caboche M."/>
            <person name="Adam-Blondon A.-F."/>
            <person name="Weissenbach J."/>
            <person name="Quetier F."/>
            <person name="Wincker P."/>
        </authorList>
    </citation>
    <scope>NUCLEOTIDE SEQUENCE [LARGE SCALE GENOMIC DNA]</scope>
    <source>
        <strain evidence="2">cv. Pinot noir / PN40024</strain>
    </source>
</reference>
<keyword evidence="2" id="KW-1185">Reference proteome</keyword>
<protein>
    <submittedName>
        <fullName evidence="1">Uncharacterized protein</fullName>
    </submittedName>
</protein>
<dbReference type="PaxDb" id="29760-VIT_14s0066g01350.t01"/>
<dbReference type="HOGENOM" id="CLU_3161023_0_0_1"/>
<dbReference type="AlphaFoldDB" id="F6HUZ9"/>
<sequence>MEKWYFMLFPGHLVCTMPEENSCLGRSYYYKRKSGCTLQAIEAAGGAI</sequence>
<dbReference type="InParanoid" id="F6HUZ9"/>
<dbReference type="Proteomes" id="UP000009183">
    <property type="component" value="Chromosome 14"/>
</dbReference>
<evidence type="ECO:0000313" key="1">
    <source>
        <dbReference type="EMBL" id="CCB58517.1"/>
    </source>
</evidence>